<reference evidence="1 2" key="1">
    <citation type="submission" date="2015-01" db="EMBL/GenBank/DDBJ databases">
        <title>Evolution of Trichinella species and genotypes.</title>
        <authorList>
            <person name="Korhonen P.K."/>
            <person name="Edoardo P."/>
            <person name="Giuseppe L.R."/>
            <person name="Gasser R.B."/>
        </authorList>
    </citation>
    <scope>NUCLEOTIDE SEQUENCE [LARGE SCALE GENOMIC DNA]</scope>
    <source>
        <strain evidence="1">ISS588</strain>
    </source>
</reference>
<gene>
    <name evidence="1" type="ORF">T4B_10731</name>
</gene>
<comment type="caution">
    <text evidence="1">The sequence shown here is derived from an EMBL/GenBank/DDBJ whole genome shotgun (WGS) entry which is preliminary data.</text>
</comment>
<accession>A0A0V1JH84</accession>
<name>A0A0V1JH84_TRIPS</name>
<dbReference type="AlphaFoldDB" id="A0A0V1JH84"/>
<keyword evidence="2" id="KW-1185">Reference proteome</keyword>
<evidence type="ECO:0000313" key="1">
    <source>
        <dbReference type="EMBL" id="KRZ34364.1"/>
    </source>
</evidence>
<proteinExistence type="predicted"/>
<protein>
    <submittedName>
        <fullName evidence="1">Uncharacterized protein</fullName>
    </submittedName>
</protein>
<evidence type="ECO:0000313" key="2">
    <source>
        <dbReference type="Proteomes" id="UP000054805"/>
    </source>
</evidence>
<organism evidence="1 2">
    <name type="scientific">Trichinella pseudospiralis</name>
    <name type="common">Parasitic roundworm</name>
    <dbReference type="NCBI Taxonomy" id="6337"/>
    <lineage>
        <taxon>Eukaryota</taxon>
        <taxon>Metazoa</taxon>
        <taxon>Ecdysozoa</taxon>
        <taxon>Nematoda</taxon>
        <taxon>Enoplea</taxon>
        <taxon>Dorylaimia</taxon>
        <taxon>Trichinellida</taxon>
        <taxon>Trichinellidae</taxon>
        <taxon>Trichinella</taxon>
    </lineage>
</organism>
<dbReference type="Proteomes" id="UP000054805">
    <property type="component" value="Unassembled WGS sequence"/>
</dbReference>
<dbReference type="EMBL" id="JYDS01000004">
    <property type="protein sequence ID" value="KRZ34364.1"/>
    <property type="molecule type" value="Genomic_DNA"/>
</dbReference>
<sequence>MYDFENEKLRAKHPAATAAAAASASASAATTSRTTAENSKLYNNSNMQIGTKLNACIDQLQNLFII</sequence>